<evidence type="ECO:0000313" key="4">
    <source>
        <dbReference type="Proteomes" id="UP001197958"/>
    </source>
</evidence>
<protein>
    <submittedName>
        <fullName evidence="3">SGNH/GDSL hydrolase family protein</fullName>
    </submittedName>
</protein>
<dbReference type="GO" id="GO:0004622">
    <property type="term" value="F:phosphatidylcholine lysophospholipase activity"/>
    <property type="evidence" value="ECO:0007669"/>
    <property type="project" value="TreeGrafter"/>
</dbReference>
<keyword evidence="3" id="KW-0378">Hydrolase</keyword>
<organism evidence="3 4">
    <name type="scientific">Bacteroides xylanisolvens</name>
    <dbReference type="NCBI Taxonomy" id="371601"/>
    <lineage>
        <taxon>Bacteria</taxon>
        <taxon>Pseudomonadati</taxon>
        <taxon>Bacteroidota</taxon>
        <taxon>Bacteroidia</taxon>
        <taxon>Bacteroidales</taxon>
        <taxon>Bacteroidaceae</taxon>
        <taxon>Bacteroides</taxon>
    </lineage>
</organism>
<sequence length="283" mass="33116">MKLSYLCIMFFLYLSNIITAQEKDTITVLLIGDSTTKGATPRRVKPNGIHLEETIEQLSALEPFMPTVRVINSSQGGETALAVVESGRYKKEIYPLRERRIDYIFVRYGINDWFKCKNLKNEFPENLKSLLEKIKTDFPEANLIPMTIVPFMPFDECEQVNELITEVAQEMNLTMFDIYTPYKKAVVESGPDTYHVRRIELNKVDKKYHGWLKPYTYDYKQKGKNMKVVLADDNSLDPILGKYKAWYYDRHPNLAGYHLIGYETVEFLKKKLNKTFKQKSNYE</sequence>
<accession>A0AAW4SI23</accession>
<name>A0AAW4SI23_9BACE</name>
<feature type="domain" description="SGNH hydrolase-type esterase" evidence="2">
    <location>
        <begin position="30"/>
        <end position="183"/>
    </location>
</feature>
<feature type="signal peptide" evidence="1">
    <location>
        <begin position="1"/>
        <end position="20"/>
    </location>
</feature>
<dbReference type="Proteomes" id="UP001197958">
    <property type="component" value="Unassembled WGS sequence"/>
</dbReference>
<dbReference type="InterPro" id="IPR013830">
    <property type="entry name" value="SGNH_hydro"/>
</dbReference>
<dbReference type="InterPro" id="IPR036514">
    <property type="entry name" value="SGNH_hydro_sf"/>
</dbReference>
<reference evidence="3" key="1">
    <citation type="submission" date="2023-08" db="EMBL/GenBank/DDBJ databases">
        <title>Mucin Metabolism Genes Underlie the Key Renovations of Bacteroides xylanisolvens Genomes in Captive Great Apes.</title>
        <authorList>
            <person name="Nishida A.H."/>
        </authorList>
    </citation>
    <scope>NUCLEOTIDE SEQUENCE</scope>
    <source>
        <strain evidence="3">P19.10B</strain>
    </source>
</reference>
<keyword evidence="1" id="KW-0732">Signal</keyword>
<proteinExistence type="predicted"/>
<dbReference type="EMBL" id="JAIWWW010000009">
    <property type="protein sequence ID" value="MCA4522634.1"/>
    <property type="molecule type" value="Genomic_DNA"/>
</dbReference>
<dbReference type="AlphaFoldDB" id="A0AAW4SI23"/>
<dbReference type="InterPro" id="IPR051532">
    <property type="entry name" value="Ester_Hydrolysis_Enzymes"/>
</dbReference>
<dbReference type="RefSeq" id="WP_165861494.1">
    <property type="nucleotide sequence ID" value="NZ_CP183042.1"/>
</dbReference>
<feature type="chain" id="PRO_5043789582" evidence="1">
    <location>
        <begin position="21"/>
        <end position="283"/>
    </location>
</feature>
<dbReference type="Gene3D" id="3.40.50.1110">
    <property type="entry name" value="SGNH hydrolase"/>
    <property type="match status" value="1"/>
</dbReference>
<gene>
    <name evidence="3" type="ORF">LDZ35_05335</name>
</gene>
<evidence type="ECO:0000313" key="3">
    <source>
        <dbReference type="EMBL" id="MCA4522634.1"/>
    </source>
</evidence>
<dbReference type="CDD" id="cd00229">
    <property type="entry name" value="SGNH_hydrolase"/>
    <property type="match status" value="1"/>
</dbReference>
<dbReference type="Pfam" id="PF13472">
    <property type="entry name" value="Lipase_GDSL_2"/>
    <property type="match status" value="1"/>
</dbReference>
<dbReference type="SUPFAM" id="SSF52266">
    <property type="entry name" value="SGNH hydrolase"/>
    <property type="match status" value="1"/>
</dbReference>
<evidence type="ECO:0000256" key="1">
    <source>
        <dbReference type="SAM" id="SignalP"/>
    </source>
</evidence>
<dbReference type="PANTHER" id="PTHR30383">
    <property type="entry name" value="THIOESTERASE 1/PROTEASE 1/LYSOPHOSPHOLIPASE L1"/>
    <property type="match status" value="1"/>
</dbReference>
<evidence type="ECO:0000259" key="2">
    <source>
        <dbReference type="Pfam" id="PF13472"/>
    </source>
</evidence>
<dbReference type="PANTHER" id="PTHR30383:SF5">
    <property type="entry name" value="SGNH HYDROLASE-TYPE ESTERASE DOMAIN-CONTAINING PROTEIN"/>
    <property type="match status" value="1"/>
</dbReference>
<comment type="caution">
    <text evidence="3">The sequence shown here is derived from an EMBL/GenBank/DDBJ whole genome shotgun (WGS) entry which is preliminary data.</text>
</comment>